<dbReference type="InterPro" id="IPR036554">
    <property type="entry name" value="GHMP_kinase_C_sf"/>
</dbReference>
<dbReference type="InterPro" id="IPR014721">
    <property type="entry name" value="Ribsml_uS5_D2-typ_fold_subgr"/>
</dbReference>
<dbReference type="PIRSF" id="PIRSF010376">
    <property type="entry name" value="IspE"/>
    <property type="match status" value="1"/>
</dbReference>
<dbReference type="RefSeq" id="WP_349140987.1">
    <property type="nucleotide sequence ID" value="NZ_JBBMFT010000009.1"/>
</dbReference>
<organism evidence="12 13">
    <name type="scientific">Flavonifractor hominis</name>
    <dbReference type="NCBI Taxonomy" id="3133178"/>
    <lineage>
        <taxon>Bacteria</taxon>
        <taxon>Bacillati</taxon>
        <taxon>Bacillota</taxon>
        <taxon>Clostridia</taxon>
        <taxon>Eubacteriales</taxon>
        <taxon>Oscillospiraceae</taxon>
        <taxon>Flavonifractor</taxon>
    </lineage>
</organism>
<keyword evidence="7 9" id="KW-0067">ATP-binding</keyword>
<evidence type="ECO:0000256" key="7">
    <source>
        <dbReference type="ARBA" id="ARBA00022840"/>
    </source>
</evidence>
<comment type="pathway">
    <text evidence="9">Isoprenoid biosynthesis; isopentenyl diphosphate biosynthesis via DXP pathway; isopentenyl diphosphate from 1-deoxy-D-xylulose 5-phosphate: step 3/6.</text>
</comment>
<dbReference type="GO" id="GO:0050515">
    <property type="term" value="F:4-(cytidine 5'-diphospho)-2-C-methyl-D-erythritol kinase activity"/>
    <property type="evidence" value="ECO:0007669"/>
    <property type="project" value="UniProtKB-EC"/>
</dbReference>
<comment type="similarity">
    <text evidence="1 9">Belongs to the GHMP kinase family. IspE subfamily.</text>
</comment>
<reference evidence="12 13" key="1">
    <citation type="submission" date="2024-03" db="EMBL/GenBank/DDBJ databases">
        <title>Human intestinal bacterial collection.</title>
        <authorList>
            <person name="Pauvert C."/>
            <person name="Hitch T.C.A."/>
            <person name="Clavel T."/>
        </authorList>
    </citation>
    <scope>NUCLEOTIDE SEQUENCE [LARGE SCALE GENOMIC DNA]</scope>
    <source>
        <strain evidence="12 13">CLA-AP-H34</strain>
    </source>
</reference>
<feature type="active site" evidence="9">
    <location>
        <position position="138"/>
    </location>
</feature>
<dbReference type="HAMAP" id="MF_00061">
    <property type="entry name" value="IspE"/>
    <property type="match status" value="1"/>
</dbReference>
<dbReference type="Pfam" id="PF00288">
    <property type="entry name" value="GHMP_kinases_N"/>
    <property type="match status" value="1"/>
</dbReference>
<feature type="binding site" evidence="9">
    <location>
        <begin position="96"/>
        <end position="106"/>
    </location>
    <ligand>
        <name>ATP</name>
        <dbReference type="ChEBI" id="CHEBI:30616"/>
    </ligand>
</feature>
<accession>A0ABV1ESZ2</accession>
<evidence type="ECO:0000256" key="1">
    <source>
        <dbReference type="ARBA" id="ARBA00009684"/>
    </source>
</evidence>
<feature type="domain" description="GHMP kinase N-terminal" evidence="10">
    <location>
        <begin position="67"/>
        <end position="146"/>
    </location>
</feature>
<keyword evidence="13" id="KW-1185">Reference proteome</keyword>
<name>A0ABV1ESZ2_9FIRM</name>
<feature type="domain" description="GHMP kinase C-terminal" evidence="11">
    <location>
        <begin position="202"/>
        <end position="278"/>
    </location>
</feature>
<dbReference type="SUPFAM" id="SSF55060">
    <property type="entry name" value="GHMP Kinase, C-terminal domain"/>
    <property type="match status" value="1"/>
</dbReference>
<sequence>MPILEMQAYAKLNLSLDVLDRRSDGYHNMRMVMQTVSLCDDLRLETGTGEPLRMQSSLGFLPADEHNLAAAAALRLCEATGADCGGLSIQLDKRIPVCAGLAGGSADAAAVLRGLNSLLGLDLPPERLEEIGAAVGSDVPYCVRGGTVLAEGRGEVLTDLPPLPACSVVVCKPAFSVPTPELFARLDGVRIRRRPDTAGLTAALAAGDLAGVARRMYNVFEDALPTRRRGEIEAIKNTMIQQGALGACMSGTGSAVFGLFAGEAEAREACAVLAESWPSVFLARPVEKLV</sequence>
<protein>
    <recommendedName>
        <fullName evidence="3 9">4-diphosphocytidyl-2-C-methyl-D-erythritol kinase</fullName>
        <shortName evidence="9">CMK</shortName>
        <ecNumber evidence="2 9">2.7.1.148</ecNumber>
    </recommendedName>
    <alternativeName>
        <fullName evidence="8 9">4-(cytidine-5'-diphospho)-2-C-methyl-D-erythritol kinase</fullName>
    </alternativeName>
</protein>
<evidence type="ECO:0000256" key="6">
    <source>
        <dbReference type="ARBA" id="ARBA00022777"/>
    </source>
</evidence>
<keyword evidence="9" id="KW-0414">Isoprene biosynthesis</keyword>
<dbReference type="PANTHER" id="PTHR43527">
    <property type="entry name" value="4-DIPHOSPHOCYTIDYL-2-C-METHYL-D-ERYTHRITOL KINASE, CHLOROPLASTIC"/>
    <property type="match status" value="1"/>
</dbReference>
<dbReference type="InterPro" id="IPR020568">
    <property type="entry name" value="Ribosomal_Su5_D2-typ_SF"/>
</dbReference>
<proteinExistence type="inferred from homology"/>
<keyword evidence="4 9" id="KW-0808">Transferase</keyword>
<comment type="catalytic activity">
    <reaction evidence="9">
        <text>4-CDP-2-C-methyl-D-erythritol + ATP = 4-CDP-2-C-methyl-D-erythritol 2-phosphate + ADP + H(+)</text>
        <dbReference type="Rhea" id="RHEA:18437"/>
        <dbReference type="ChEBI" id="CHEBI:15378"/>
        <dbReference type="ChEBI" id="CHEBI:30616"/>
        <dbReference type="ChEBI" id="CHEBI:57823"/>
        <dbReference type="ChEBI" id="CHEBI:57919"/>
        <dbReference type="ChEBI" id="CHEBI:456216"/>
        <dbReference type="EC" id="2.7.1.148"/>
    </reaction>
</comment>
<dbReference type="Gene3D" id="3.30.70.890">
    <property type="entry name" value="GHMP kinase, C-terminal domain"/>
    <property type="match status" value="1"/>
</dbReference>
<dbReference type="NCBIfam" id="TIGR00154">
    <property type="entry name" value="ispE"/>
    <property type="match status" value="1"/>
</dbReference>
<comment type="function">
    <text evidence="9">Catalyzes the phosphorylation of the position 2 hydroxy group of 4-diphosphocytidyl-2C-methyl-D-erythritol.</text>
</comment>
<keyword evidence="5 9" id="KW-0547">Nucleotide-binding</keyword>
<evidence type="ECO:0000259" key="11">
    <source>
        <dbReference type="Pfam" id="PF08544"/>
    </source>
</evidence>
<gene>
    <name evidence="9 12" type="primary">ispE</name>
    <name evidence="12" type="ORF">WMO45_11795</name>
</gene>
<comment type="caution">
    <text evidence="12">The sequence shown here is derived from an EMBL/GenBank/DDBJ whole genome shotgun (WGS) entry which is preliminary data.</text>
</comment>
<evidence type="ECO:0000256" key="9">
    <source>
        <dbReference type="HAMAP-Rule" id="MF_00061"/>
    </source>
</evidence>
<evidence type="ECO:0000313" key="13">
    <source>
        <dbReference type="Proteomes" id="UP001440599"/>
    </source>
</evidence>
<evidence type="ECO:0000256" key="5">
    <source>
        <dbReference type="ARBA" id="ARBA00022741"/>
    </source>
</evidence>
<dbReference type="PANTHER" id="PTHR43527:SF2">
    <property type="entry name" value="4-DIPHOSPHOCYTIDYL-2-C-METHYL-D-ERYTHRITOL KINASE, CHLOROPLASTIC"/>
    <property type="match status" value="1"/>
</dbReference>
<evidence type="ECO:0000256" key="8">
    <source>
        <dbReference type="ARBA" id="ARBA00032554"/>
    </source>
</evidence>
<dbReference type="Pfam" id="PF08544">
    <property type="entry name" value="GHMP_kinases_C"/>
    <property type="match status" value="1"/>
</dbReference>
<evidence type="ECO:0000256" key="2">
    <source>
        <dbReference type="ARBA" id="ARBA00012052"/>
    </source>
</evidence>
<dbReference type="InterPro" id="IPR013750">
    <property type="entry name" value="GHMP_kinase_C_dom"/>
</dbReference>
<dbReference type="InterPro" id="IPR006204">
    <property type="entry name" value="GHMP_kinase_N_dom"/>
</dbReference>
<dbReference type="Proteomes" id="UP001440599">
    <property type="component" value="Unassembled WGS sequence"/>
</dbReference>
<evidence type="ECO:0000259" key="10">
    <source>
        <dbReference type="Pfam" id="PF00288"/>
    </source>
</evidence>
<dbReference type="InterPro" id="IPR004424">
    <property type="entry name" value="IspE"/>
</dbReference>
<evidence type="ECO:0000256" key="3">
    <source>
        <dbReference type="ARBA" id="ARBA00017473"/>
    </source>
</evidence>
<evidence type="ECO:0000256" key="4">
    <source>
        <dbReference type="ARBA" id="ARBA00022679"/>
    </source>
</evidence>
<keyword evidence="6 9" id="KW-0418">Kinase</keyword>
<dbReference type="Gene3D" id="3.30.230.10">
    <property type="match status" value="1"/>
</dbReference>
<feature type="active site" evidence="9">
    <location>
        <position position="11"/>
    </location>
</feature>
<dbReference type="SUPFAM" id="SSF54211">
    <property type="entry name" value="Ribosomal protein S5 domain 2-like"/>
    <property type="match status" value="1"/>
</dbReference>
<dbReference type="EC" id="2.7.1.148" evidence="2 9"/>
<dbReference type="EMBL" id="JBBMFT010000009">
    <property type="protein sequence ID" value="MEQ2457209.1"/>
    <property type="molecule type" value="Genomic_DNA"/>
</dbReference>
<evidence type="ECO:0000313" key="12">
    <source>
        <dbReference type="EMBL" id="MEQ2457209.1"/>
    </source>
</evidence>